<reference evidence="2 3" key="1">
    <citation type="submission" date="2018-07" db="EMBL/GenBank/DDBJ databases">
        <title>Genomic Encyclopedia of Type Strains, Phase IV (KMG-IV): sequencing the most valuable type-strain genomes for metagenomic binning, comparative biology and taxonomic classification.</title>
        <authorList>
            <person name="Goeker M."/>
        </authorList>
    </citation>
    <scope>NUCLEOTIDE SEQUENCE [LARGE SCALE GENOMIC DNA]</scope>
    <source>
        <strain evidence="2 3">DSM 27016</strain>
    </source>
</reference>
<keyword evidence="1" id="KW-1133">Transmembrane helix</keyword>
<name>A0A369AM91_9FIRM</name>
<organism evidence="2 3">
    <name type="scientific">Anaerobacterium chartisolvens</name>
    <dbReference type="NCBI Taxonomy" id="1297424"/>
    <lineage>
        <taxon>Bacteria</taxon>
        <taxon>Bacillati</taxon>
        <taxon>Bacillota</taxon>
        <taxon>Clostridia</taxon>
        <taxon>Eubacteriales</taxon>
        <taxon>Oscillospiraceae</taxon>
        <taxon>Anaerobacterium</taxon>
    </lineage>
</organism>
<evidence type="ECO:0000313" key="2">
    <source>
        <dbReference type="EMBL" id="RCX09287.1"/>
    </source>
</evidence>
<feature type="transmembrane region" description="Helical" evidence="1">
    <location>
        <begin position="6"/>
        <end position="27"/>
    </location>
</feature>
<keyword evidence="3" id="KW-1185">Reference proteome</keyword>
<dbReference type="EMBL" id="QPJT01000037">
    <property type="protein sequence ID" value="RCX09287.1"/>
    <property type="molecule type" value="Genomic_DNA"/>
</dbReference>
<comment type="caution">
    <text evidence="2">The sequence shown here is derived from an EMBL/GenBank/DDBJ whole genome shotgun (WGS) entry which is preliminary data.</text>
</comment>
<dbReference type="AlphaFoldDB" id="A0A369AM91"/>
<evidence type="ECO:0000256" key="1">
    <source>
        <dbReference type="SAM" id="Phobius"/>
    </source>
</evidence>
<keyword evidence="1" id="KW-0472">Membrane</keyword>
<dbReference type="Proteomes" id="UP000253034">
    <property type="component" value="Unassembled WGS sequence"/>
</dbReference>
<evidence type="ECO:0000313" key="3">
    <source>
        <dbReference type="Proteomes" id="UP000253034"/>
    </source>
</evidence>
<dbReference type="OrthoDB" id="1955041at2"/>
<sequence length="106" mass="12458">MKDFFVQNWITIVIIAGMAAFIIYLAATRQWGRLREYAYALMLTAERIYVQSDGEKKFEAVFQRVYPSMPLWAKLFISSDAVRQKLQKWYDCAKDYLDDGKINNSL</sequence>
<proteinExistence type="predicted"/>
<dbReference type="RefSeq" id="WP_114299947.1">
    <property type="nucleotide sequence ID" value="NZ_QPJT01000037.1"/>
</dbReference>
<accession>A0A369AM91</accession>
<gene>
    <name evidence="2" type="ORF">DFR58_1371</name>
</gene>
<keyword evidence="1" id="KW-0812">Transmembrane</keyword>
<protein>
    <submittedName>
        <fullName evidence="2">Uncharacterized protein</fullName>
    </submittedName>
</protein>